<reference key="2">
    <citation type="submission" date="2011-04" db="EMBL/GenBank/DDBJ databases">
        <title>Complete sequence of chromosome of Haliscomenobacter hydrossis DSM 1100.</title>
        <authorList>
            <consortium name="US DOE Joint Genome Institute (JGI-PGF)"/>
            <person name="Lucas S."/>
            <person name="Han J."/>
            <person name="Lapidus A."/>
            <person name="Bruce D."/>
            <person name="Goodwin L."/>
            <person name="Pitluck S."/>
            <person name="Peters L."/>
            <person name="Kyrpides N."/>
            <person name="Mavromatis K."/>
            <person name="Ivanova N."/>
            <person name="Ovchinnikova G."/>
            <person name="Pagani I."/>
            <person name="Daligault H."/>
            <person name="Detter J.C."/>
            <person name="Han C."/>
            <person name="Land M."/>
            <person name="Hauser L."/>
            <person name="Markowitz V."/>
            <person name="Cheng J.-F."/>
            <person name="Hugenholtz P."/>
            <person name="Woyke T."/>
            <person name="Wu D."/>
            <person name="Verbarg S."/>
            <person name="Frueling A."/>
            <person name="Brambilla E."/>
            <person name="Klenk H.-P."/>
            <person name="Eisen J.A."/>
        </authorList>
    </citation>
    <scope>NUCLEOTIDE SEQUENCE</scope>
    <source>
        <strain>DSM 1100</strain>
    </source>
</reference>
<gene>
    <name evidence="1" type="ordered locus">Halhy_2845</name>
</gene>
<dbReference type="KEGG" id="hhy:Halhy_2845"/>
<organism evidence="1 2">
    <name type="scientific">Haliscomenobacter hydrossis (strain ATCC 27775 / DSM 1100 / LMG 10767 / O)</name>
    <dbReference type="NCBI Taxonomy" id="760192"/>
    <lineage>
        <taxon>Bacteria</taxon>
        <taxon>Pseudomonadati</taxon>
        <taxon>Bacteroidota</taxon>
        <taxon>Saprospiria</taxon>
        <taxon>Saprospirales</taxon>
        <taxon>Haliscomenobacteraceae</taxon>
        <taxon>Haliscomenobacter</taxon>
    </lineage>
</organism>
<dbReference type="STRING" id="760192.Halhy_2845"/>
<sequence>MGKNNVLSAQAGSIGCASLQHKLFILATPKCFFTTTTRRHDDTTFFALCASKNTTQASCGAEQNVVSSCRRGEKNKQRSCAKALSTAPISPTSTGKGNARNNIIYYLVLLLLLVACQPVAKPERAFYHWQTRLALSQAEQQRLHNLGVTRLYAKFFDIDWDERRGQIVPLASIQMDTAGLHDLELVPVVFITNRTWAHVESEAQLQQLVQRTLDKIKNLGTPLDPRRISEVQIDCDWNQSTRRVYFAFLEALGQKLASQGRKLSATIRLHQCKYPQRTGVPPVARGMLMLYNVGQLEDWAEDNSIFSQKAVAAYAPLPRFPLPLDVVLPAFSWGVLFREGEMIRLLNDLRAETLRGDARFEEIAPRRFRVQKSTYLNGHYLYQGDLLRIETCGGAELAAAAQFARRELPRAEQRWVAIYHLHSGLMKALSEDQLEEVFGVF</sequence>
<dbReference type="PROSITE" id="PS51257">
    <property type="entry name" value="PROKAR_LIPOPROTEIN"/>
    <property type="match status" value="1"/>
</dbReference>
<evidence type="ECO:0008006" key="3">
    <source>
        <dbReference type="Google" id="ProtNLM"/>
    </source>
</evidence>
<dbReference type="AlphaFoldDB" id="F4L351"/>
<dbReference type="EMBL" id="CP002691">
    <property type="protein sequence ID" value="AEE50710.1"/>
    <property type="molecule type" value="Genomic_DNA"/>
</dbReference>
<dbReference type="eggNOG" id="COG1858">
    <property type="taxonomic scope" value="Bacteria"/>
</dbReference>
<name>F4L351_HALH1</name>
<keyword evidence="2" id="KW-1185">Reference proteome</keyword>
<evidence type="ECO:0000313" key="2">
    <source>
        <dbReference type="Proteomes" id="UP000008461"/>
    </source>
</evidence>
<reference evidence="1 2" key="1">
    <citation type="journal article" date="2011" name="Stand. Genomic Sci.">
        <title>Complete genome sequence of Haliscomenobacter hydrossis type strain (O).</title>
        <authorList>
            <consortium name="US DOE Joint Genome Institute (JGI-PGF)"/>
            <person name="Daligault H."/>
            <person name="Lapidus A."/>
            <person name="Zeytun A."/>
            <person name="Nolan M."/>
            <person name="Lucas S."/>
            <person name="Del Rio T.G."/>
            <person name="Tice H."/>
            <person name="Cheng J.F."/>
            <person name="Tapia R."/>
            <person name="Han C."/>
            <person name="Goodwin L."/>
            <person name="Pitluck S."/>
            <person name="Liolios K."/>
            <person name="Pagani I."/>
            <person name="Ivanova N."/>
            <person name="Huntemann M."/>
            <person name="Mavromatis K."/>
            <person name="Mikhailova N."/>
            <person name="Pati A."/>
            <person name="Chen A."/>
            <person name="Palaniappan K."/>
            <person name="Land M."/>
            <person name="Hauser L."/>
            <person name="Brambilla E.M."/>
            <person name="Rohde M."/>
            <person name="Verbarg S."/>
            <person name="Goker M."/>
            <person name="Bristow J."/>
            <person name="Eisen J.A."/>
            <person name="Markowitz V."/>
            <person name="Hugenholtz P."/>
            <person name="Kyrpides N.C."/>
            <person name="Klenk H.P."/>
            <person name="Woyke T."/>
        </authorList>
    </citation>
    <scope>NUCLEOTIDE SEQUENCE [LARGE SCALE GENOMIC DNA]</scope>
    <source>
        <strain evidence="2">ATCC 27775 / DSM 1100 / LMG 10767 / O</strain>
    </source>
</reference>
<evidence type="ECO:0000313" key="1">
    <source>
        <dbReference type="EMBL" id="AEE50710.1"/>
    </source>
</evidence>
<dbReference type="Proteomes" id="UP000008461">
    <property type="component" value="Chromosome"/>
</dbReference>
<dbReference type="HOGENOM" id="CLU_050513_0_0_10"/>
<protein>
    <recommendedName>
        <fullName evidence="3">Lipoprotein</fullName>
    </recommendedName>
</protein>
<accession>F4L351</accession>
<proteinExistence type="predicted"/>